<feature type="region of interest" description="Disordered" evidence="1">
    <location>
        <begin position="1"/>
        <end position="29"/>
    </location>
</feature>
<name>X1SIZ9_9ZZZZ</name>
<feature type="compositionally biased region" description="Polar residues" evidence="1">
    <location>
        <begin position="14"/>
        <end position="29"/>
    </location>
</feature>
<proteinExistence type="predicted"/>
<accession>X1SIZ9</accession>
<evidence type="ECO:0000256" key="1">
    <source>
        <dbReference type="SAM" id="MobiDB-lite"/>
    </source>
</evidence>
<protein>
    <submittedName>
        <fullName evidence="2">Uncharacterized protein</fullName>
    </submittedName>
</protein>
<evidence type="ECO:0000313" key="2">
    <source>
        <dbReference type="EMBL" id="GAI75395.1"/>
    </source>
</evidence>
<comment type="caution">
    <text evidence="2">The sequence shown here is derived from an EMBL/GenBank/DDBJ whole genome shotgun (WGS) entry which is preliminary data.</text>
</comment>
<organism evidence="2">
    <name type="scientific">marine sediment metagenome</name>
    <dbReference type="NCBI Taxonomy" id="412755"/>
    <lineage>
        <taxon>unclassified sequences</taxon>
        <taxon>metagenomes</taxon>
        <taxon>ecological metagenomes</taxon>
    </lineage>
</organism>
<gene>
    <name evidence="2" type="ORF">S12H4_11390</name>
</gene>
<reference evidence="2" key="1">
    <citation type="journal article" date="2014" name="Front. Microbiol.">
        <title>High frequency of phylogenetically diverse reductive dehalogenase-homologous genes in deep subseafloor sedimentary metagenomes.</title>
        <authorList>
            <person name="Kawai M."/>
            <person name="Futagami T."/>
            <person name="Toyoda A."/>
            <person name="Takaki Y."/>
            <person name="Nishi S."/>
            <person name="Hori S."/>
            <person name="Arai W."/>
            <person name="Tsubouchi T."/>
            <person name="Morono Y."/>
            <person name="Uchiyama I."/>
            <person name="Ito T."/>
            <person name="Fujiyama A."/>
            <person name="Inagaki F."/>
            <person name="Takami H."/>
        </authorList>
    </citation>
    <scope>NUCLEOTIDE SEQUENCE</scope>
    <source>
        <strain evidence="2">Expedition CK06-06</strain>
    </source>
</reference>
<sequence>MYKDDNDDELVKGTTGSSDGSWVSSPQDNATIEQKKEALRNGALFPYVSNTVDVYRCPADLRQKDPRVYAFRSYSIAGGMNGVSQDGDWQIYPIIKYSEIKRPASKYVFLEEADPRQWNRGSWVMRPKSKEWVDPFAIWHSRTRSTLGWADGSAEMHRWLSKSLIEWNRLACEEPDTFSFYKPRDEDDLEDFTFMLNGYAYRALQ</sequence>
<dbReference type="AlphaFoldDB" id="X1SIZ9"/>
<dbReference type="EMBL" id="BARW01005105">
    <property type="protein sequence ID" value="GAI75395.1"/>
    <property type="molecule type" value="Genomic_DNA"/>
</dbReference>